<evidence type="ECO:0000259" key="4">
    <source>
        <dbReference type="Pfam" id="PF00722"/>
    </source>
</evidence>
<gene>
    <name evidence="5" type="ORF">CDL15_Pgr010554</name>
    <name evidence="6" type="ORF">CRG98_019729</name>
</gene>
<dbReference type="InterPro" id="IPR044791">
    <property type="entry name" value="Beta-glucanase/XTH"/>
</dbReference>
<dbReference type="InterPro" id="IPR013320">
    <property type="entry name" value="ConA-like_dom_sf"/>
</dbReference>
<name>A0A218XW31_PUNGR</name>
<evidence type="ECO:0000256" key="2">
    <source>
        <dbReference type="ARBA" id="ARBA00023295"/>
    </source>
</evidence>
<dbReference type="Proteomes" id="UP000197138">
    <property type="component" value="Unassembled WGS sequence"/>
</dbReference>
<dbReference type="AlphaFoldDB" id="A0A218XW31"/>
<evidence type="ECO:0000256" key="1">
    <source>
        <dbReference type="ARBA" id="ARBA00022801"/>
    </source>
</evidence>
<dbReference type="PANTHER" id="PTHR31062">
    <property type="entry name" value="XYLOGLUCAN ENDOTRANSGLUCOSYLASE/HYDROLASE PROTEIN 8-RELATED"/>
    <property type="match status" value="1"/>
</dbReference>
<evidence type="ECO:0000313" key="8">
    <source>
        <dbReference type="Proteomes" id="UP000233551"/>
    </source>
</evidence>
<sequence>MWKSCEATRKQEGRVDREGDGRAKILNNGELLTLSPGQGLSGSGFQSKNEYMFGKIDMQLKLAPGNSASTVTAYYLSSKCSNWDGIDAESMGVPFPEDQPIRIYLSLQNADDWATRGRLIRTDWSNAPFMA</sequence>
<evidence type="ECO:0000313" key="7">
    <source>
        <dbReference type="Proteomes" id="UP000197138"/>
    </source>
</evidence>
<dbReference type="InterPro" id="IPR000757">
    <property type="entry name" value="Beta-glucanase-like"/>
</dbReference>
<evidence type="ECO:0000313" key="5">
    <source>
        <dbReference type="EMBL" id="OWM89267.1"/>
    </source>
</evidence>
<keyword evidence="2" id="KW-0326">Glycosidase</keyword>
<dbReference type="Proteomes" id="UP000233551">
    <property type="component" value="Unassembled WGS sequence"/>
</dbReference>
<dbReference type="SUPFAM" id="SSF49899">
    <property type="entry name" value="Concanavalin A-like lectins/glucanases"/>
    <property type="match status" value="1"/>
</dbReference>
<comment type="caution">
    <text evidence="5">The sequence shown here is derived from an EMBL/GenBank/DDBJ whole genome shotgun (WGS) entry which is preliminary data.</text>
</comment>
<protein>
    <recommendedName>
        <fullName evidence="4">GH16 domain-containing protein</fullName>
    </recommendedName>
</protein>
<reference evidence="6 8" key="3">
    <citation type="submission" date="2017-11" db="EMBL/GenBank/DDBJ databases">
        <title>De-novo sequencing of pomegranate (Punica granatum L.) genome.</title>
        <authorList>
            <person name="Akparov Z."/>
            <person name="Amiraslanov A."/>
            <person name="Hajiyeva S."/>
            <person name="Abbasov M."/>
            <person name="Kaur K."/>
            <person name="Hamwieh A."/>
            <person name="Solovyev V."/>
            <person name="Salamov A."/>
            <person name="Braich B."/>
            <person name="Kosarev P."/>
            <person name="Mahmoud A."/>
            <person name="Hajiyev E."/>
            <person name="Babayeva S."/>
            <person name="Izzatullayeva V."/>
            <person name="Mammadov A."/>
            <person name="Mammadov A."/>
            <person name="Sharifova S."/>
            <person name="Ojaghi J."/>
            <person name="Eynullazada K."/>
            <person name="Bayramov B."/>
            <person name="Abdulazimova A."/>
            <person name="Shahmuradov I."/>
        </authorList>
    </citation>
    <scope>NUCLEOTIDE SEQUENCE [LARGE SCALE GENOMIC DNA]</scope>
    <source>
        <strain evidence="6">AG2017</strain>
        <strain evidence="8">cv. AG2017</strain>
        <tissue evidence="6">Leaf</tissue>
    </source>
</reference>
<dbReference type="EMBL" id="MTKT01000670">
    <property type="protein sequence ID" value="OWM89267.1"/>
    <property type="molecule type" value="Genomic_DNA"/>
</dbReference>
<accession>A0A218XW31</accession>
<organism evidence="5 7">
    <name type="scientific">Punica granatum</name>
    <name type="common">Pomegranate</name>
    <dbReference type="NCBI Taxonomy" id="22663"/>
    <lineage>
        <taxon>Eukaryota</taxon>
        <taxon>Viridiplantae</taxon>
        <taxon>Streptophyta</taxon>
        <taxon>Embryophyta</taxon>
        <taxon>Tracheophyta</taxon>
        <taxon>Spermatophyta</taxon>
        <taxon>Magnoliopsida</taxon>
        <taxon>eudicotyledons</taxon>
        <taxon>Gunneridae</taxon>
        <taxon>Pentapetalae</taxon>
        <taxon>rosids</taxon>
        <taxon>malvids</taxon>
        <taxon>Myrtales</taxon>
        <taxon>Lythraceae</taxon>
        <taxon>Punica</taxon>
    </lineage>
</organism>
<dbReference type="GO" id="GO:0004553">
    <property type="term" value="F:hydrolase activity, hydrolyzing O-glycosyl compounds"/>
    <property type="evidence" value="ECO:0007669"/>
    <property type="project" value="InterPro"/>
</dbReference>
<dbReference type="Gene3D" id="2.60.120.200">
    <property type="match status" value="2"/>
</dbReference>
<dbReference type="EMBL" id="PGOL01001229">
    <property type="protein sequence ID" value="PKI59847.1"/>
    <property type="molecule type" value="Genomic_DNA"/>
</dbReference>
<dbReference type="STRING" id="22663.A0A218XW31"/>
<dbReference type="Pfam" id="PF00722">
    <property type="entry name" value="Glyco_hydro_16"/>
    <property type="match status" value="1"/>
</dbReference>
<evidence type="ECO:0000256" key="3">
    <source>
        <dbReference type="SAM" id="MobiDB-lite"/>
    </source>
</evidence>
<reference evidence="7" key="1">
    <citation type="journal article" date="2017" name="Plant J.">
        <title>The pomegranate (Punica granatum L.) genome and the genomics of punicalagin biosynthesis.</title>
        <authorList>
            <person name="Qin G."/>
            <person name="Xu C."/>
            <person name="Ming R."/>
            <person name="Tang H."/>
            <person name="Guyot R."/>
            <person name="Kramer E.M."/>
            <person name="Hu Y."/>
            <person name="Yi X."/>
            <person name="Qi Y."/>
            <person name="Xu X."/>
            <person name="Gao Z."/>
            <person name="Pan H."/>
            <person name="Jian J."/>
            <person name="Tian Y."/>
            <person name="Yue Z."/>
            <person name="Xu Y."/>
        </authorList>
    </citation>
    <scope>NUCLEOTIDE SEQUENCE [LARGE SCALE GENOMIC DNA]</scope>
    <source>
        <strain evidence="7">cv. Dabenzi</strain>
    </source>
</reference>
<keyword evidence="1" id="KW-0378">Hydrolase</keyword>
<feature type="domain" description="GH16" evidence="4">
    <location>
        <begin position="26"/>
        <end position="92"/>
    </location>
</feature>
<reference evidence="5" key="2">
    <citation type="submission" date="2017-06" db="EMBL/GenBank/DDBJ databases">
        <title>The pomegranate genome and the genomics of punicalagin biosynthesis.</title>
        <authorList>
            <person name="Xu C."/>
        </authorList>
    </citation>
    <scope>NUCLEOTIDE SEQUENCE [LARGE SCALE GENOMIC DNA]</scope>
    <source>
        <tissue evidence="5">Fresh leaf</tissue>
    </source>
</reference>
<evidence type="ECO:0000313" key="6">
    <source>
        <dbReference type="EMBL" id="PKI59847.1"/>
    </source>
</evidence>
<keyword evidence="8" id="KW-1185">Reference proteome</keyword>
<dbReference type="GO" id="GO:0005975">
    <property type="term" value="P:carbohydrate metabolic process"/>
    <property type="evidence" value="ECO:0007669"/>
    <property type="project" value="InterPro"/>
</dbReference>
<feature type="region of interest" description="Disordered" evidence="3">
    <location>
        <begin position="1"/>
        <end position="20"/>
    </location>
</feature>
<proteinExistence type="predicted"/>